<proteinExistence type="predicted"/>
<evidence type="ECO:0000313" key="1">
    <source>
        <dbReference type="Proteomes" id="UP000887540"/>
    </source>
</evidence>
<dbReference type="WBParaSite" id="ACRNAN_scaffold25728.g29860.t1">
    <property type="protein sequence ID" value="ACRNAN_scaffold25728.g29860.t1"/>
    <property type="gene ID" value="ACRNAN_scaffold25728.g29860"/>
</dbReference>
<name>A0A914DI14_9BILA</name>
<organism evidence="1 2">
    <name type="scientific">Acrobeloides nanus</name>
    <dbReference type="NCBI Taxonomy" id="290746"/>
    <lineage>
        <taxon>Eukaryota</taxon>
        <taxon>Metazoa</taxon>
        <taxon>Ecdysozoa</taxon>
        <taxon>Nematoda</taxon>
        <taxon>Chromadorea</taxon>
        <taxon>Rhabditida</taxon>
        <taxon>Tylenchina</taxon>
        <taxon>Cephalobomorpha</taxon>
        <taxon>Cephaloboidea</taxon>
        <taxon>Cephalobidae</taxon>
        <taxon>Acrobeloides</taxon>
    </lineage>
</organism>
<evidence type="ECO:0000313" key="2">
    <source>
        <dbReference type="WBParaSite" id="ACRNAN_scaffold25728.g29860.t1"/>
    </source>
</evidence>
<sequence>MRLEELASKYNLFLSPLPTIKTSTPIPTITPFRTSASTLFLATTLPATSPNNPILVNTTVCLFVIVTMSENRLSMNQLPKIEPL</sequence>
<dbReference type="Proteomes" id="UP000887540">
    <property type="component" value="Unplaced"/>
</dbReference>
<keyword evidence="1" id="KW-1185">Reference proteome</keyword>
<protein>
    <submittedName>
        <fullName evidence="2">Uncharacterized protein</fullName>
    </submittedName>
</protein>
<accession>A0A914DI14</accession>
<dbReference type="AlphaFoldDB" id="A0A914DI14"/>
<reference evidence="2" key="1">
    <citation type="submission" date="2022-11" db="UniProtKB">
        <authorList>
            <consortium name="WormBaseParasite"/>
        </authorList>
    </citation>
    <scope>IDENTIFICATION</scope>
</reference>